<keyword evidence="1" id="KW-1133">Transmembrane helix</keyword>
<keyword evidence="4" id="KW-1185">Reference proteome</keyword>
<dbReference type="AlphaFoldDB" id="A7GWI6"/>
<protein>
    <submittedName>
        <fullName evidence="3">Membrane protein</fullName>
    </submittedName>
</protein>
<dbReference type="RefSeq" id="WP_011991807.1">
    <property type="nucleotide sequence ID" value="NC_009715.2"/>
</dbReference>
<evidence type="ECO:0000313" key="3">
    <source>
        <dbReference type="EMBL" id="EAU01112.1"/>
    </source>
</evidence>
<dbReference type="HOGENOM" id="CLU_103368_1_0_7"/>
<evidence type="ECO:0000256" key="2">
    <source>
        <dbReference type="SAM" id="SignalP"/>
    </source>
</evidence>
<organism evidence="3 4">
    <name type="scientific">Campylobacter curvus (strain 525.92)</name>
    <dbReference type="NCBI Taxonomy" id="360105"/>
    <lineage>
        <taxon>Bacteria</taxon>
        <taxon>Pseudomonadati</taxon>
        <taxon>Campylobacterota</taxon>
        <taxon>Epsilonproteobacteria</taxon>
        <taxon>Campylobacterales</taxon>
        <taxon>Campylobacteraceae</taxon>
        <taxon>Campylobacter</taxon>
    </lineage>
</organism>
<dbReference type="OrthoDB" id="5362685at2"/>
<feature type="signal peptide" evidence="2">
    <location>
        <begin position="1"/>
        <end position="18"/>
    </location>
</feature>
<dbReference type="EMBL" id="CP000767">
    <property type="protein sequence ID" value="EAU01112.1"/>
    <property type="molecule type" value="Genomic_DNA"/>
</dbReference>
<accession>A7GWI6</accession>
<keyword evidence="2" id="KW-0732">Signal</keyword>
<reference evidence="3" key="1">
    <citation type="submission" date="2016-07" db="EMBL/GenBank/DDBJ databases">
        <title>Comparative genomics of the Campylobacter concisus group.</title>
        <authorList>
            <person name="Miller W.G."/>
            <person name="Yee E."/>
            <person name="Chapman M.H."/>
            <person name="Huynh S."/>
            <person name="Bono J.L."/>
            <person name="On S.L.W."/>
            <person name="StLeger J."/>
            <person name="Foster G."/>
            <person name="Parker C.T."/>
        </authorList>
    </citation>
    <scope>NUCLEOTIDE SEQUENCE</scope>
    <source>
        <strain evidence="3">525.92</strain>
    </source>
</reference>
<feature type="transmembrane region" description="Helical" evidence="1">
    <location>
        <begin position="167"/>
        <end position="185"/>
    </location>
</feature>
<name>A7GWI6_CAMC5</name>
<gene>
    <name evidence="3" type="ORF">CCV52592_0907</name>
</gene>
<proteinExistence type="predicted"/>
<dbReference type="Proteomes" id="UP000006380">
    <property type="component" value="Chromosome"/>
</dbReference>
<keyword evidence="1" id="KW-0472">Membrane</keyword>
<dbReference type="KEGG" id="ccv:CCV52592_0907"/>
<feature type="chain" id="PRO_5002709723" evidence="2">
    <location>
        <begin position="19"/>
        <end position="193"/>
    </location>
</feature>
<evidence type="ECO:0000313" key="4">
    <source>
        <dbReference type="Proteomes" id="UP000006380"/>
    </source>
</evidence>
<evidence type="ECO:0000256" key="1">
    <source>
        <dbReference type="SAM" id="Phobius"/>
    </source>
</evidence>
<sequence length="193" mass="21118">MKFAPVLALMFCANLLCAQNFVINDDKILSDRVSAKLQSIGEELYEKSGIVLSVAAYEDIGEEGLSERAKRLNFKAPYALLILAVKPKKIEIFADEDTLKLFDKEQVLSPHPESGTILPILVSKNGKDVYNAAILNGYADIAEQIAANLGITLVNGLGNANKNTLNFLRALIYGFLAVVAIFIIYKKLRAKNG</sequence>
<keyword evidence="1" id="KW-0812">Transmembrane</keyword>
<dbReference type="STRING" id="360105.CCV52592_0907"/>